<dbReference type="OrthoDB" id="429143at2759"/>
<evidence type="ECO:0000259" key="2">
    <source>
        <dbReference type="Pfam" id="PF01266"/>
    </source>
</evidence>
<dbReference type="InterPro" id="IPR006076">
    <property type="entry name" value="FAD-dep_OxRdtase"/>
</dbReference>
<feature type="compositionally biased region" description="Polar residues" evidence="1">
    <location>
        <begin position="1"/>
        <end position="13"/>
    </location>
</feature>
<dbReference type="SUPFAM" id="SSF51905">
    <property type="entry name" value="FAD/NAD(P)-binding domain"/>
    <property type="match status" value="1"/>
</dbReference>
<dbReference type="Gene3D" id="3.50.50.60">
    <property type="entry name" value="FAD/NAD(P)-binding domain"/>
    <property type="match status" value="1"/>
</dbReference>
<dbReference type="InterPro" id="IPR036188">
    <property type="entry name" value="FAD/NAD-bd_sf"/>
</dbReference>
<dbReference type="GeneID" id="54421494"/>
<dbReference type="Pfam" id="PF01266">
    <property type="entry name" value="DAO"/>
    <property type="match status" value="1"/>
</dbReference>
<evidence type="ECO:0000313" key="3">
    <source>
        <dbReference type="EMBL" id="KAF1817410.1"/>
    </source>
</evidence>
<feature type="region of interest" description="Disordered" evidence="1">
    <location>
        <begin position="1"/>
        <end position="24"/>
    </location>
</feature>
<protein>
    <recommendedName>
        <fullName evidence="2">FAD dependent oxidoreductase domain-containing protein</fullName>
    </recommendedName>
</protein>
<dbReference type="Gene3D" id="3.30.9.10">
    <property type="entry name" value="D-Amino Acid Oxidase, subunit A, domain 2"/>
    <property type="match status" value="1"/>
</dbReference>
<feature type="region of interest" description="Disordered" evidence="1">
    <location>
        <begin position="243"/>
        <end position="265"/>
    </location>
</feature>
<evidence type="ECO:0000313" key="5">
    <source>
        <dbReference type="RefSeq" id="XP_033539041.1"/>
    </source>
</evidence>
<dbReference type="EMBL" id="ML975149">
    <property type="protein sequence ID" value="KAF1817410.1"/>
    <property type="molecule type" value="Genomic_DNA"/>
</dbReference>
<name>A0A6G1GHR8_9PEZI</name>
<proteinExistence type="predicted"/>
<keyword evidence="4" id="KW-1185">Reference proteome</keyword>
<reference evidence="5" key="2">
    <citation type="submission" date="2020-04" db="EMBL/GenBank/DDBJ databases">
        <authorList>
            <consortium name="NCBI Genome Project"/>
        </authorList>
    </citation>
    <scope>NUCLEOTIDE SEQUENCE</scope>
    <source>
        <strain evidence="5">CBS 781.70</strain>
    </source>
</reference>
<reference evidence="5" key="3">
    <citation type="submission" date="2025-04" db="UniProtKB">
        <authorList>
            <consortium name="RefSeq"/>
        </authorList>
    </citation>
    <scope>IDENTIFICATION</scope>
    <source>
        <strain evidence="5">CBS 781.70</strain>
    </source>
</reference>
<gene>
    <name evidence="3 5" type="ORF">P152DRAFT_469850</name>
</gene>
<feature type="compositionally biased region" description="Basic residues" evidence="1">
    <location>
        <begin position="243"/>
        <end position="254"/>
    </location>
</feature>
<reference evidence="3 5" key="1">
    <citation type="submission" date="2020-01" db="EMBL/GenBank/DDBJ databases">
        <authorList>
            <consortium name="DOE Joint Genome Institute"/>
            <person name="Haridas S."/>
            <person name="Albert R."/>
            <person name="Binder M."/>
            <person name="Bloem J."/>
            <person name="Labutti K."/>
            <person name="Salamov A."/>
            <person name="Andreopoulos B."/>
            <person name="Baker S.E."/>
            <person name="Barry K."/>
            <person name="Bills G."/>
            <person name="Bluhm B.H."/>
            <person name="Cannon C."/>
            <person name="Castanera R."/>
            <person name="Culley D.E."/>
            <person name="Daum C."/>
            <person name="Ezra D."/>
            <person name="Gonzalez J.B."/>
            <person name="Henrissat B."/>
            <person name="Kuo A."/>
            <person name="Liang C."/>
            <person name="Lipzen A."/>
            <person name="Lutzoni F."/>
            <person name="Magnuson J."/>
            <person name="Mondo S."/>
            <person name="Nolan M."/>
            <person name="Ohm R."/>
            <person name="Pangilinan J."/>
            <person name="Park H.-J."/>
            <person name="Ramirez L."/>
            <person name="Alfaro M."/>
            <person name="Sun H."/>
            <person name="Tritt A."/>
            <person name="Yoshinaga Y."/>
            <person name="Zwiers L.-H."/>
            <person name="Turgeon B.G."/>
            <person name="Goodwin S.B."/>
            <person name="Spatafora J.W."/>
            <person name="Crous P.W."/>
            <person name="Grigoriev I.V."/>
        </authorList>
    </citation>
    <scope>NUCLEOTIDE SEQUENCE</scope>
    <source>
        <strain evidence="3 5">CBS 781.70</strain>
    </source>
</reference>
<evidence type="ECO:0000313" key="4">
    <source>
        <dbReference type="Proteomes" id="UP000504638"/>
    </source>
</evidence>
<dbReference type="PANTHER" id="PTHR13847:SF284">
    <property type="entry name" value="FAD DEPENDENT OXIDOREDUCTASE DOMAIN-CONTAINING PROTEIN"/>
    <property type="match status" value="1"/>
</dbReference>
<sequence length="340" mass="36633">MRTTYPTTQSALTAPSPWQPSSSTPIPLPPHCLDSYNSILIIGSGITGALLAYHLLTHSTSTTSAAPITLLTSSTACTGATARNGRHTKVASHLTFRARAERLGLDEAVRWVRMEEASVVRNMRWRGGCGGDGVGVRVVGGGYGGCEGGQCRVYEDPEEVRREFGMRGRLVGAIRYPAGSVNAYQFTLGVLKRCVAMGLHLYENTTATSIRRIDPDEPVLGLIPPGLWTATTESGDDYISRRSHPRHQRLHPHHLPSPPPHPASLPRTGYDYLTVRRPLSGVPSDAVGNLIVGGGIVQDADGWAAAMKEDALCVLDPQIEAYLVRAGKRYFAEEGEEAEG</sequence>
<dbReference type="PANTHER" id="PTHR13847">
    <property type="entry name" value="SARCOSINE DEHYDROGENASE-RELATED"/>
    <property type="match status" value="1"/>
</dbReference>
<feature type="domain" description="FAD dependent oxidoreductase" evidence="2">
    <location>
        <begin position="39"/>
        <end position="333"/>
    </location>
</feature>
<evidence type="ECO:0000256" key="1">
    <source>
        <dbReference type="SAM" id="MobiDB-lite"/>
    </source>
</evidence>
<organism evidence="3">
    <name type="scientific">Eremomyces bilateralis CBS 781.70</name>
    <dbReference type="NCBI Taxonomy" id="1392243"/>
    <lineage>
        <taxon>Eukaryota</taxon>
        <taxon>Fungi</taxon>
        <taxon>Dikarya</taxon>
        <taxon>Ascomycota</taxon>
        <taxon>Pezizomycotina</taxon>
        <taxon>Dothideomycetes</taxon>
        <taxon>Dothideomycetes incertae sedis</taxon>
        <taxon>Eremomycetales</taxon>
        <taxon>Eremomycetaceae</taxon>
        <taxon>Eremomyces</taxon>
    </lineage>
</organism>
<accession>A0A6G1GHR8</accession>
<dbReference type="Proteomes" id="UP000504638">
    <property type="component" value="Unplaced"/>
</dbReference>
<dbReference type="RefSeq" id="XP_033539041.1">
    <property type="nucleotide sequence ID" value="XM_033680924.1"/>
</dbReference>
<dbReference type="AlphaFoldDB" id="A0A6G1GHR8"/>
<dbReference type="GO" id="GO:0005737">
    <property type="term" value="C:cytoplasm"/>
    <property type="evidence" value="ECO:0007669"/>
    <property type="project" value="TreeGrafter"/>
</dbReference>